<evidence type="ECO:0000313" key="2">
    <source>
        <dbReference type="Proteomes" id="UP000219563"/>
    </source>
</evidence>
<gene>
    <name evidence="1" type="ORF">SAMN02910411_2200</name>
</gene>
<dbReference type="Proteomes" id="UP000219563">
    <property type="component" value="Unassembled WGS sequence"/>
</dbReference>
<dbReference type="EMBL" id="OBMR01000007">
    <property type="protein sequence ID" value="SOC06193.1"/>
    <property type="molecule type" value="Genomic_DNA"/>
</dbReference>
<accession>A0A285SE81</accession>
<organism evidence="1 2">
    <name type="scientific">Pseudobutyrivibrio ruminis DSM 9787</name>
    <dbReference type="NCBI Taxonomy" id="1123011"/>
    <lineage>
        <taxon>Bacteria</taxon>
        <taxon>Bacillati</taxon>
        <taxon>Bacillota</taxon>
        <taxon>Clostridia</taxon>
        <taxon>Lachnospirales</taxon>
        <taxon>Lachnospiraceae</taxon>
        <taxon>Pseudobutyrivibrio</taxon>
    </lineage>
</organism>
<sequence length="264" mass="30966">MKKHSKWKKVLAGAVTVLCIVFALVTVCYINLKSFTVKKIVTTAGQDVYLMGTFHTDHFDSLSNYSFEEMLNAIKNIDPDVIFIEAREESYKNYGVVDGPVDMCITYCYCQDNGIPVEMVDYWKVDNENYKRNTTSDDRDDHIHQKIMEKLESYNNKKVLVVCGFGHLYPQMNRLLNEGFKKESISNVSKLFKGNGNDFKYPSSICDVWEQRALFYAETYPELIQADETINDEVKAQWPIDEKHEFYDWQMEYCNLFRVNQLYR</sequence>
<evidence type="ECO:0000313" key="1">
    <source>
        <dbReference type="EMBL" id="SOC06193.1"/>
    </source>
</evidence>
<dbReference type="RefSeq" id="WP_097076511.1">
    <property type="nucleotide sequence ID" value="NZ_OBMR01000007.1"/>
</dbReference>
<reference evidence="1 2" key="1">
    <citation type="submission" date="2017-08" db="EMBL/GenBank/DDBJ databases">
        <authorList>
            <person name="de Groot N.N."/>
        </authorList>
    </citation>
    <scope>NUCLEOTIDE SEQUENCE [LARGE SCALE GENOMIC DNA]</scope>
    <source>
        <strain evidence="1 2">DSM 9787</strain>
    </source>
</reference>
<dbReference type="AlphaFoldDB" id="A0A285SE81"/>
<protein>
    <submittedName>
        <fullName evidence="1">Uncharacterized protein</fullName>
    </submittedName>
</protein>
<name>A0A285SE81_9FIRM</name>
<proteinExistence type="predicted"/>